<dbReference type="AlphaFoldDB" id="G9XK47"/>
<dbReference type="HOGENOM" id="CLU_3232626_0_0_9"/>
<dbReference type="Proteomes" id="UP000004416">
    <property type="component" value="Unassembled WGS sequence"/>
</dbReference>
<reference evidence="1 2" key="1">
    <citation type="submission" date="2011-08" db="EMBL/GenBank/DDBJ databases">
        <authorList>
            <person name="Weinstock G."/>
            <person name="Sodergren E."/>
            <person name="Clifton S."/>
            <person name="Fulton L."/>
            <person name="Fulton B."/>
            <person name="Courtney L."/>
            <person name="Fronick C."/>
            <person name="Harrison M."/>
            <person name="Strong C."/>
            <person name="Farmer C."/>
            <person name="Delahaunty K."/>
            <person name="Markovic C."/>
            <person name="Hall O."/>
            <person name="Minx P."/>
            <person name="Tomlinson C."/>
            <person name="Mitreva M."/>
            <person name="Hou S."/>
            <person name="Chen J."/>
            <person name="Wollam A."/>
            <person name="Pepin K.H."/>
            <person name="Johnson M."/>
            <person name="Bhonagiri V."/>
            <person name="Zhang X."/>
            <person name="Suruliraj S."/>
            <person name="Warren W."/>
            <person name="Chinwalla A."/>
            <person name="Mardis E.R."/>
            <person name="Wilson R.K."/>
        </authorList>
    </citation>
    <scope>NUCLEOTIDE SEQUENCE [LARGE SCALE GENOMIC DNA]</scope>
    <source>
        <strain evidence="1 2">DP7</strain>
    </source>
</reference>
<proteinExistence type="predicted"/>
<evidence type="ECO:0000313" key="2">
    <source>
        <dbReference type="Proteomes" id="UP000004416"/>
    </source>
</evidence>
<dbReference type="EMBL" id="AFZX01000032">
    <property type="protein sequence ID" value="EHL07933.1"/>
    <property type="molecule type" value="Genomic_DNA"/>
</dbReference>
<sequence length="43" mass="4910">MVFAKKRKNPACHSRAKGLFIQEFCTNLPDFAANHLIHKTEPV</sequence>
<protein>
    <submittedName>
        <fullName evidence="1">Uncharacterized protein</fullName>
    </submittedName>
</protein>
<accession>G9XK47</accession>
<comment type="caution">
    <text evidence="1">The sequence shown here is derived from an EMBL/GenBank/DDBJ whole genome shotgun (WGS) entry which is preliminary data.</text>
</comment>
<organism evidence="1 2">
    <name type="scientific">Desulfitobacterium hafniense DP7</name>
    <dbReference type="NCBI Taxonomy" id="537010"/>
    <lineage>
        <taxon>Bacteria</taxon>
        <taxon>Bacillati</taxon>
        <taxon>Bacillota</taxon>
        <taxon>Clostridia</taxon>
        <taxon>Eubacteriales</taxon>
        <taxon>Desulfitobacteriaceae</taxon>
        <taxon>Desulfitobacterium</taxon>
    </lineage>
</organism>
<evidence type="ECO:0000313" key="1">
    <source>
        <dbReference type="EMBL" id="EHL07933.1"/>
    </source>
</evidence>
<name>G9XK47_DESHA</name>
<gene>
    <name evidence="1" type="ORF">HMPREF0322_01330</name>
</gene>